<proteinExistence type="predicted"/>
<dbReference type="Pfam" id="PF13966">
    <property type="entry name" value="zf-RVT"/>
    <property type="match status" value="1"/>
</dbReference>
<dbReference type="Proteomes" id="UP001372338">
    <property type="component" value="Unassembled WGS sequence"/>
</dbReference>
<name>A0AAN9HRX6_CROPI</name>
<comment type="caution">
    <text evidence="2">The sequence shown here is derived from an EMBL/GenBank/DDBJ whole genome shotgun (WGS) entry which is preliminary data.</text>
</comment>
<evidence type="ECO:0000313" key="2">
    <source>
        <dbReference type="EMBL" id="KAK7245852.1"/>
    </source>
</evidence>
<organism evidence="2 3">
    <name type="scientific">Crotalaria pallida</name>
    <name type="common">Smooth rattlebox</name>
    <name type="synonym">Crotalaria striata</name>
    <dbReference type="NCBI Taxonomy" id="3830"/>
    <lineage>
        <taxon>Eukaryota</taxon>
        <taxon>Viridiplantae</taxon>
        <taxon>Streptophyta</taxon>
        <taxon>Embryophyta</taxon>
        <taxon>Tracheophyta</taxon>
        <taxon>Spermatophyta</taxon>
        <taxon>Magnoliopsida</taxon>
        <taxon>eudicotyledons</taxon>
        <taxon>Gunneridae</taxon>
        <taxon>Pentapetalae</taxon>
        <taxon>rosids</taxon>
        <taxon>fabids</taxon>
        <taxon>Fabales</taxon>
        <taxon>Fabaceae</taxon>
        <taxon>Papilionoideae</taxon>
        <taxon>50 kb inversion clade</taxon>
        <taxon>genistoids sensu lato</taxon>
        <taxon>core genistoids</taxon>
        <taxon>Crotalarieae</taxon>
        <taxon>Crotalaria</taxon>
    </lineage>
</organism>
<protein>
    <recommendedName>
        <fullName evidence="1">Reverse transcriptase zinc-binding domain-containing protein</fullName>
    </recommendedName>
</protein>
<gene>
    <name evidence="2" type="ORF">RIF29_40704</name>
</gene>
<evidence type="ECO:0000259" key="1">
    <source>
        <dbReference type="Pfam" id="PF13966"/>
    </source>
</evidence>
<accession>A0AAN9HRX6</accession>
<reference evidence="2 3" key="1">
    <citation type="submission" date="2024-01" db="EMBL/GenBank/DDBJ databases">
        <title>The genomes of 5 underutilized Papilionoideae crops provide insights into root nodulation and disease resistanc.</title>
        <authorList>
            <person name="Yuan L."/>
        </authorList>
    </citation>
    <scope>NUCLEOTIDE SEQUENCE [LARGE SCALE GENOMIC DNA]</scope>
    <source>
        <strain evidence="2">ZHUSHIDOU_FW_LH</strain>
        <tissue evidence="2">Leaf</tissue>
    </source>
</reference>
<dbReference type="EMBL" id="JAYWIO010000008">
    <property type="protein sequence ID" value="KAK7245852.1"/>
    <property type="molecule type" value="Genomic_DNA"/>
</dbReference>
<keyword evidence="3" id="KW-1185">Reference proteome</keyword>
<dbReference type="InterPro" id="IPR026960">
    <property type="entry name" value="RVT-Znf"/>
</dbReference>
<dbReference type="AlphaFoldDB" id="A0AAN9HRX6"/>
<evidence type="ECO:0000313" key="3">
    <source>
        <dbReference type="Proteomes" id="UP001372338"/>
    </source>
</evidence>
<feature type="domain" description="Reverse transcriptase zinc-binding" evidence="1">
    <location>
        <begin position="5"/>
        <end position="100"/>
    </location>
</feature>
<sequence>MDGEYTVKSGYAFIQEKLYPNASSSSNINGEGTFWKKFWSLKAHPRCKELAWRACHEILPVKASLFKRGLVDDVICPLCGLEEEIVIHALVTCDKVAPVWFASPLAVFARRQRHTSLRGWLQDFVFSSHKEGVMMVLNLLHALWYRRNEWAFKQRHMDIDQILCKAAAMNFSDPVLVPNSSTHFVSESPNAGALVNIWLDVVPTFLEQLFYVVFNVSYAHLSTEA</sequence>